<dbReference type="InterPro" id="IPR004358">
    <property type="entry name" value="Sig_transdc_His_kin-like_C"/>
</dbReference>
<dbReference type="InterPro" id="IPR000014">
    <property type="entry name" value="PAS"/>
</dbReference>
<feature type="domain" description="Response regulatory" evidence="11">
    <location>
        <begin position="1416"/>
        <end position="1532"/>
    </location>
</feature>
<dbReference type="Pfam" id="PF01590">
    <property type="entry name" value="GAF"/>
    <property type="match status" value="2"/>
</dbReference>
<keyword evidence="6" id="KW-0902">Two-component regulatory system</keyword>
<dbReference type="Pfam" id="PF00571">
    <property type="entry name" value="CBS"/>
    <property type="match status" value="3"/>
</dbReference>
<feature type="coiled-coil region" evidence="9">
    <location>
        <begin position="295"/>
        <end position="330"/>
    </location>
</feature>
<dbReference type="SMART" id="SM00086">
    <property type="entry name" value="PAC"/>
    <property type="match status" value="4"/>
</dbReference>
<dbReference type="InterPro" id="IPR003661">
    <property type="entry name" value="HisK_dim/P_dom"/>
</dbReference>
<reference evidence="15 16" key="1">
    <citation type="journal article" date="2008" name="Proc. Natl. Acad. Sci. U.S.A.">
        <title>Niche adaptation and genome expansion in the chlorophyll d-producing cyanobacterium Acaryochloris marina.</title>
        <authorList>
            <person name="Swingley W.D."/>
            <person name="Chen M."/>
            <person name="Cheung P.C."/>
            <person name="Conrad A.L."/>
            <person name="Dejesa L.C."/>
            <person name="Hao J."/>
            <person name="Honchak B.M."/>
            <person name="Karbach L.E."/>
            <person name="Kurdoglu A."/>
            <person name="Lahiri S."/>
            <person name="Mastrian S.D."/>
            <person name="Miyashita H."/>
            <person name="Page L."/>
            <person name="Ramakrishna P."/>
            <person name="Satoh S."/>
            <person name="Sattley W.M."/>
            <person name="Shimada Y."/>
            <person name="Taylor H.L."/>
            <person name="Tomo T."/>
            <person name="Tsuchiya T."/>
            <person name="Wang Z.T."/>
            <person name="Raymond J."/>
            <person name="Mimuro M."/>
            <person name="Blankenship R.E."/>
            <person name="Touchman J.W."/>
        </authorList>
    </citation>
    <scope>NUCLEOTIDE SEQUENCE [LARGE SCALE GENOMIC DNA]</scope>
    <source>
        <strain evidence="16">MBIC 11017</strain>
        <plasmid evidence="16">Plasmid pREB4</plasmid>
    </source>
</reference>
<dbReference type="PROSITE" id="PS50109">
    <property type="entry name" value="HIS_KIN"/>
    <property type="match status" value="1"/>
</dbReference>
<dbReference type="SUPFAM" id="SSF47384">
    <property type="entry name" value="Homodimeric domain of signal transducing histidine kinase"/>
    <property type="match status" value="1"/>
</dbReference>
<dbReference type="InterPro" id="IPR001789">
    <property type="entry name" value="Sig_transdc_resp-reg_receiver"/>
</dbReference>
<dbReference type="SUPFAM" id="SSF54631">
    <property type="entry name" value="CBS-domain pair"/>
    <property type="match status" value="2"/>
</dbReference>
<keyword evidence="9" id="KW-0175">Coiled coil</keyword>
<dbReference type="PROSITE" id="PS50113">
    <property type="entry name" value="PAC"/>
    <property type="match status" value="3"/>
</dbReference>
<dbReference type="SMART" id="SM00387">
    <property type="entry name" value="HATPase_c"/>
    <property type="match status" value="1"/>
</dbReference>
<dbReference type="CDD" id="cd04620">
    <property type="entry name" value="CBS_two-component_sensor_histidine_kinase_repeat1"/>
    <property type="match status" value="1"/>
</dbReference>
<dbReference type="PROSITE" id="PS50110">
    <property type="entry name" value="RESPONSE_REGULATORY"/>
    <property type="match status" value="1"/>
</dbReference>
<evidence type="ECO:0000256" key="5">
    <source>
        <dbReference type="ARBA" id="ARBA00022777"/>
    </source>
</evidence>
<dbReference type="GO" id="GO:0000155">
    <property type="term" value="F:phosphorelay sensor kinase activity"/>
    <property type="evidence" value="ECO:0007669"/>
    <property type="project" value="InterPro"/>
</dbReference>
<dbReference type="PROSITE" id="PS50112">
    <property type="entry name" value="PAS"/>
    <property type="match status" value="3"/>
</dbReference>
<keyword evidence="3 7" id="KW-0597">Phosphoprotein</keyword>
<dbReference type="CDD" id="cd17774">
    <property type="entry name" value="CBS_two-component_sensor_histidine_kinase_repeat2"/>
    <property type="match status" value="1"/>
</dbReference>
<feature type="domain" description="PAC" evidence="13">
    <location>
        <begin position="988"/>
        <end position="1040"/>
    </location>
</feature>
<dbReference type="InterPro" id="IPR003594">
    <property type="entry name" value="HATPase_dom"/>
</dbReference>
<dbReference type="Gene3D" id="3.30.450.40">
    <property type="match status" value="2"/>
</dbReference>
<feature type="domain" description="PAS" evidence="12">
    <location>
        <begin position="512"/>
        <end position="561"/>
    </location>
</feature>
<dbReference type="InterPro" id="IPR036890">
    <property type="entry name" value="HATPase_C_sf"/>
</dbReference>
<feature type="modified residue" description="4-aspartylphosphate" evidence="7">
    <location>
        <position position="1467"/>
    </location>
</feature>
<evidence type="ECO:0000256" key="7">
    <source>
        <dbReference type="PROSITE-ProRule" id="PRU00169"/>
    </source>
</evidence>
<comment type="catalytic activity">
    <reaction evidence="1">
        <text>ATP + protein L-histidine = ADP + protein N-phospho-L-histidine.</text>
        <dbReference type="EC" id="2.7.13.3"/>
    </reaction>
</comment>
<evidence type="ECO:0000256" key="3">
    <source>
        <dbReference type="ARBA" id="ARBA00022553"/>
    </source>
</evidence>
<keyword evidence="4" id="KW-0808">Transferase</keyword>
<dbReference type="Gene3D" id="3.40.50.2300">
    <property type="match status" value="1"/>
</dbReference>
<dbReference type="SMART" id="SM00116">
    <property type="entry name" value="CBS"/>
    <property type="match status" value="4"/>
</dbReference>
<dbReference type="Pfam" id="PF00512">
    <property type="entry name" value="HisKA"/>
    <property type="match status" value="1"/>
</dbReference>
<dbReference type="CDD" id="cd00156">
    <property type="entry name" value="REC"/>
    <property type="match status" value="1"/>
</dbReference>
<dbReference type="SMART" id="SM00065">
    <property type="entry name" value="GAF"/>
    <property type="match status" value="2"/>
</dbReference>
<feature type="domain" description="PAS" evidence="12">
    <location>
        <begin position="913"/>
        <end position="986"/>
    </location>
</feature>
<feature type="domain" description="PAC" evidence="13">
    <location>
        <begin position="860"/>
        <end position="912"/>
    </location>
</feature>
<keyword evidence="5" id="KW-0418">Kinase</keyword>
<dbReference type="InterPro" id="IPR036097">
    <property type="entry name" value="HisK_dim/P_sf"/>
</dbReference>
<evidence type="ECO:0000259" key="13">
    <source>
        <dbReference type="PROSITE" id="PS50113"/>
    </source>
</evidence>
<dbReference type="CDD" id="cd00130">
    <property type="entry name" value="PAS"/>
    <property type="match status" value="4"/>
</dbReference>
<feature type="domain" description="PAS" evidence="12">
    <location>
        <begin position="1037"/>
        <end position="1094"/>
    </location>
</feature>
<dbReference type="InterPro" id="IPR005467">
    <property type="entry name" value="His_kinase_dom"/>
</dbReference>
<dbReference type="SUPFAM" id="SSF52172">
    <property type="entry name" value="CheY-like"/>
    <property type="match status" value="1"/>
</dbReference>
<dbReference type="PANTHER" id="PTHR43304:SF1">
    <property type="entry name" value="PAC DOMAIN-CONTAINING PROTEIN"/>
    <property type="match status" value="1"/>
</dbReference>
<dbReference type="CDD" id="cd00082">
    <property type="entry name" value="HisKA"/>
    <property type="match status" value="1"/>
</dbReference>
<evidence type="ECO:0000256" key="1">
    <source>
        <dbReference type="ARBA" id="ARBA00000085"/>
    </source>
</evidence>
<dbReference type="InterPro" id="IPR029016">
    <property type="entry name" value="GAF-like_dom_sf"/>
</dbReference>
<dbReference type="Pfam" id="PF00989">
    <property type="entry name" value="PAS"/>
    <property type="match status" value="1"/>
</dbReference>
<dbReference type="HOGENOM" id="CLU_000445_114_82_3"/>
<dbReference type="InterPro" id="IPR052162">
    <property type="entry name" value="Sensor_kinase/Photoreceptor"/>
</dbReference>
<evidence type="ECO:0000259" key="10">
    <source>
        <dbReference type="PROSITE" id="PS50109"/>
    </source>
</evidence>
<dbReference type="GO" id="GO:0006355">
    <property type="term" value="P:regulation of DNA-templated transcription"/>
    <property type="evidence" value="ECO:0007669"/>
    <property type="project" value="InterPro"/>
</dbReference>
<dbReference type="Gene3D" id="1.10.287.130">
    <property type="match status" value="1"/>
</dbReference>
<dbReference type="InterPro" id="IPR011006">
    <property type="entry name" value="CheY-like_superfamily"/>
</dbReference>
<dbReference type="PRINTS" id="PR00344">
    <property type="entry name" value="BCTRLSENSOR"/>
</dbReference>
<dbReference type="SMART" id="SM00388">
    <property type="entry name" value="HisKA"/>
    <property type="match status" value="1"/>
</dbReference>
<dbReference type="Gene3D" id="3.10.580.10">
    <property type="entry name" value="CBS-domain"/>
    <property type="match status" value="2"/>
</dbReference>
<gene>
    <name evidence="15" type="ordered locus">AM1_D0198</name>
</gene>
<dbReference type="EMBL" id="CP000841">
    <property type="protein sequence ID" value="ABW32693.1"/>
    <property type="molecule type" value="Genomic_DNA"/>
</dbReference>
<dbReference type="SMART" id="SM00448">
    <property type="entry name" value="REC"/>
    <property type="match status" value="1"/>
</dbReference>
<evidence type="ECO:0000256" key="2">
    <source>
        <dbReference type="ARBA" id="ARBA00012438"/>
    </source>
</evidence>
<dbReference type="NCBIfam" id="TIGR00229">
    <property type="entry name" value="sensory_box"/>
    <property type="match status" value="3"/>
</dbReference>
<dbReference type="InterPro" id="IPR013767">
    <property type="entry name" value="PAS_fold"/>
</dbReference>
<dbReference type="Proteomes" id="UP000000268">
    <property type="component" value="Plasmid pREB4"/>
</dbReference>
<dbReference type="KEGG" id="amr:AM1_D0198"/>
<dbReference type="SMART" id="SM00091">
    <property type="entry name" value="PAS"/>
    <property type="match status" value="4"/>
</dbReference>
<feature type="domain" description="Histidine kinase" evidence="10">
    <location>
        <begin position="1173"/>
        <end position="1397"/>
    </location>
</feature>
<sequence>MQQFMTFPLEAALDLQPLIAAPDTPLTEVIGLTSRSALHCHLMADEVNQPTLPQLGIEQTGCVLFEEDTQMVGILTERDIVRLIAENRSLGELTAAAVMSQPVVTLVDDGHSTVFTALERMNRQHIRHLPVLDQQGQVKGLLTPRRIRNLLQPSDLLKIRRVREVMTPDVVQALPTNSLLQITQCMNLQGVSCIVMVEPADDLTENHCPIGIITERDIVQFQRLELDFAQTQAQEVMSTPLSLVTPDDSLWTVHQKMQQQKVRRLVVADGHGTLRGIVTQRNLLPVDPAEIYEVVELLQQQITQLETQNHQLLQKRNQELEQLVQDRTSKLERRDLMRHHLAKGLATSTGEDFFQSLVTHLNQVLPADFAHIGQLVNIEGQATIRTLAVAKAGQLQSNFEYALAGTPCEEVIEQQSCMYHQGVQAVFPHDQMLRDLSIEGYLGIPLISSAKQVVGLIVVLCRQPLDDLAFIEEVLTILAQKTTAELERQTAETDRNRFLSVSLDLHCIAGFDGYFKTVNPAFISTLGYSIKELLAQPFLNFVHPEDRDATVRELEQLAMGTNTIAFENRYRCHDGSYRWFLWSATPYLQQQQIYASASDITKQKIIEQTLALRARQQTSVAQLGALALASRDIDGLMNEIVRVVSQTLEVEYCKVLQLRPDGESLLLKAGVGWQPGLVGQAIIGTEQESQAGYTLRSSRPVIVDNLETETRFSGPPLLLDHKVVSGMSVILQGQHQTYGVIGAHTGHHRLFNENDIDFLQSVANLLAQALDRHQIDQTLRQSEQEYRTLAENLPGIVYRVFPEDHNRMVFLNDQCKTLTGNDSIDLSVGEVCSIDPMIVPEDRPQVVTTVQEAVSSLMPFQVEYRIQDKQDQIRYFWEKGQPIPAQNGQPLHIDGVIFDVTEGKLAEVAHQESQQRLNNILESLQDIVWSVKADSFELLYLSPAAEEIYGRPISAFIDNSQLWLQAMHPDDRAKVSGFSERILETGSQEVEYRIVRPDGSIRWLLDRGRVIKDAEERVLRLDGVATDITERKQSQEQISELAALLNVATDAILVQGLDGRIQYWSKGASALYGWTQGEALSQEVGQLLEVTDEKAAEIEQYVRQHGKWQGEQQQVTKSGDAITVMSRWTLVKDSLGNPKAILIVNTDVTQAKKLEKQFLRAQRLESIGALASGIAHDLNNILTPIYGVAQLLPLQLPNASEQIQHQFEILQTCAQRGSKLITQVLSFSRGADGERAILYIKPLLSELRDFTLKTFPKSIEVSTHIPDDLWSIHADATQVHQVFMNLLVNARDAMPEGGSLSIHAMNFPLDEALAADFLNAQAGPYILITVTDTGIGIPPELQEQIFEPFFTTKEPEGGTGLGLSTVNKIIQSHHGFITVYSEVGQGTQFKVYLPAIESVSSLEEEELECPNGQGEVVLVVDDEAPIREVAQSMLVKHNYQVMVAADGIDAIAQYAQHHTEIDVVLMDMQMPTLSGETTIQTLRKINPQLKVIVTSGLLVDETFALSLGQCVKAFLQKPFSSDTLLRMLQNILQEKSQDTETEASANKSD</sequence>
<evidence type="ECO:0000256" key="8">
    <source>
        <dbReference type="PROSITE-ProRule" id="PRU00703"/>
    </source>
</evidence>
<evidence type="ECO:0000259" key="14">
    <source>
        <dbReference type="PROSITE" id="PS51371"/>
    </source>
</evidence>
<dbReference type="SUPFAM" id="SSF55785">
    <property type="entry name" value="PYP-like sensor domain (PAS domain)"/>
    <property type="match status" value="4"/>
</dbReference>
<organism evidence="15 16">
    <name type="scientific">Acaryochloris marina (strain MBIC 11017)</name>
    <dbReference type="NCBI Taxonomy" id="329726"/>
    <lineage>
        <taxon>Bacteria</taxon>
        <taxon>Bacillati</taxon>
        <taxon>Cyanobacteriota</taxon>
        <taxon>Cyanophyceae</taxon>
        <taxon>Acaryochloridales</taxon>
        <taxon>Acaryochloridaceae</taxon>
        <taxon>Acaryochloris</taxon>
    </lineage>
</organism>
<dbReference type="PROSITE" id="PS51371">
    <property type="entry name" value="CBS"/>
    <property type="match status" value="3"/>
</dbReference>
<dbReference type="Pfam" id="PF02518">
    <property type="entry name" value="HATPase_c"/>
    <property type="match status" value="1"/>
</dbReference>
<feature type="domain" description="CBS" evidence="14">
    <location>
        <begin position="166"/>
        <end position="228"/>
    </location>
</feature>
<dbReference type="Gene3D" id="3.30.565.10">
    <property type="entry name" value="Histidine kinase-like ATPase, C-terminal domain"/>
    <property type="match status" value="1"/>
</dbReference>
<keyword evidence="15" id="KW-0614">Plasmid</keyword>
<dbReference type="SUPFAM" id="SSF55874">
    <property type="entry name" value="ATPase domain of HSP90 chaperone/DNA topoisomerase II/histidine kinase"/>
    <property type="match status" value="1"/>
</dbReference>
<evidence type="ECO:0000313" key="16">
    <source>
        <dbReference type="Proteomes" id="UP000000268"/>
    </source>
</evidence>
<feature type="domain" description="PAC" evidence="13">
    <location>
        <begin position="1108"/>
        <end position="1160"/>
    </location>
</feature>
<dbReference type="Gene3D" id="3.30.450.20">
    <property type="entry name" value="PAS domain"/>
    <property type="match status" value="4"/>
</dbReference>
<evidence type="ECO:0000259" key="11">
    <source>
        <dbReference type="PROSITE" id="PS50110"/>
    </source>
</evidence>
<accession>A8ZNV7</accession>
<protein>
    <recommendedName>
        <fullName evidence="2">histidine kinase</fullName>
        <ecNumber evidence="2">2.7.13.3</ecNumber>
    </recommendedName>
</protein>
<dbReference type="InterPro" id="IPR003018">
    <property type="entry name" value="GAF"/>
</dbReference>
<feature type="domain" description="CBS" evidence="14">
    <location>
        <begin position="99"/>
        <end position="159"/>
    </location>
</feature>
<dbReference type="InterPro" id="IPR046342">
    <property type="entry name" value="CBS_dom_sf"/>
</dbReference>
<dbReference type="InterPro" id="IPR035965">
    <property type="entry name" value="PAS-like_dom_sf"/>
</dbReference>
<keyword evidence="8" id="KW-0129">CBS domain</keyword>
<evidence type="ECO:0000256" key="6">
    <source>
        <dbReference type="ARBA" id="ARBA00023012"/>
    </source>
</evidence>
<dbReference type="PANTHER" id="PTHR43304">
    <property type="entry name" value="PHYTOCHROME-LIKE PROTEIN CPH1"/>
    <property type="match status" value="1"/>
</dbReference>
<dbReference type="SUPFAM" id="SSF55781">
    <property type="entry name" value="GAF domain-like"/>
    <property type="match status" value="2"/>
</dbReference>
<dbReference type="Pfam" id="PF00072">
    <property type="entry name" value="Response_reg"/>
    <property type="match status" value="1"/>
</dbReference>
<dbReference type="InterPro" id="IPR013655">
    <property type="entry name" value="PAS_fold_3"/>
</dbReference>
<dbReference type="EC" id="2.7.13.3" evidence="2"/>
<dbReference type="Pfam" id="PF08447">
    <property type="entry name" value="PAS_3"/>
    <property type="match status" value="3"/>
</dbReference>
<dbReference type="InterPro" id="IPR000700">
    <property type="entry name" value="PAS-assoc_C"/>
</dbReference>
<proteinExistence type="predicted"/>
<dbReference type="InterPro" id="IPR000644">
    <property type="entry name" value="CBS_dom"/>
</dbReference>
<evidence type="ECO:0000259" key="12">
    <source>
        <dbReference type="PROSITE" id="PS50112"/>
    </source>
</evidence>
<evidence type="ECO:0000256" key="9">
    <source>
        <dbReference type="SAM" id="Coils"/>
    </source>
</evidence>
<evidence type="ECO:0000313" key="15">
    <source>
        <dbReference type="EMBL" id="ABW32693.1"/>
    </source>
</evidence>
<geneLocation type="plasmid" evidence="15 16">
    <name>pREB4</name>
</geneLocation>
<keyword evidence="16" id="KW-1185">Reference proteome</keyword>
<evidence type="ECO:0000256" key="4">
    <source>
        <dbReference type="ARBA" id="ARBA00022679"/>
    </source>
</evidence>
<dbReference type="InterPro" id="IPR001610">
    <property type="entry name" value="PAC"/>
</dbReference>
<name>A8ZNV7_ACAM1</name>
<feature type="domain" description="CBS" evidence="14">
    <location>
        <begin position="237"/>
        <end position="294"/>
    </location>
</feature>